<keyword evidence="6 9" id="KW-0808">Transferase</keyword>
<reference evidence="14" key="1">
    <citation type="submission" date="2016-10" db="EMBL/GenBank/DDBJ databases">
        <authorList>
            <person name="Varghese N."/>
            <person name="Submissions S."/>
        </authorList>
    </citation>
    <scope>NUCLEOTIDE SEQUENCE [LARGE SCALE GENOMIC DNA]</scope>
    <source>
        <strain evidence="14">CGMCC 1.6963</strain>
    </source>
</reference>
<dbReference type="Proteomes" id="UP000199019">
    <property type="component" value="Unassembled WGS sequence"/>
</dbReference>
<dbReference type="PANTHER" id="PTHR43651:SF3">
    <property type="entry name" value="1,4-ALPHA-GLUCAN-BRANCHING ENZYME"/>
    <property type="match status" value="1"/>
</dbReference>
<dbReference type="Pfam" id="PF00128">
    <property type="entry name" value="Alpha-amylase"/>
    <property type="match status" value="1"/>
</dbReference>
<dbReference type="InterPro" id="IPR054169">
    <property type="entry name" value="GlgB_N"/>
</dbReference>
<evidence type="ECO:0000256" key="11">
    <source>
        <dbReference type="SAM" id="MobiDB-lite"/>
    </source>
</evidence>
<dbReference type="Gene3D" id="3.20.20.80">
    <property type="entry name" value="Glycosidases"/>
    <property type="match status" value="1"/>
</dbReference>
<dbReference type="GO" id="GO:0043169">
    <property type="term" value="F:cation binding"/>
    <property type="evidence" value="ECO:0007669"/>
    <property type="project" value="InterPro"/>
</dbReference>
<feature type="compositionally biased region" description="Polar residues" evidence="11">
    <location>
        <begin position="15"/>
        <end position="33"/>
    </location>
</feature>
<dbReference type="InterPro" id="IPR004193">
    <property type="entry name" value="Glyco_hydro_13_N"/>
</dbReference>
<dbReference type="InterPro" id="IPR006047">
    <property type="entry name" value="GH13_cat_dom"/>
</dbReference>
<name>A0A1H9UEQ1_9MICO</name>
<feature type="active site" description="Nucleophile" evidence="9 10">
    <location>
        <position position="478"/>
    </location>
</feature>
<evidence type="ECO:0000259" key="12">
    <source>
        <dbReference type="SMART" id="SM00642"/>
    </source>
</evidence>
<keyword evidence="7 9" id="KW-0320">Glycogen biosynthesis</keyword>
<dbReference type="NCBIfam" id="TIGR01515">
    <property type="entry name" value="branching_enzym"/>
    <property type="match status" value="1"/>
</dbReference>
<dbReference type="InterPro" id="IPR006048">
    <property type="entry name" value="A-amylase/branching_C"/>
</dbReference>
<dbReference type="CDD" id="cd02855">
    <property type="entry name" value="E_set_GBE_prok_N"/>
    <property type="match status" value="1"/>
</dbReference>
<dbReference type="InterPro" id="IPR044143">
    <property type="entry name" value="GlgB_N_E_set_prok"/>
</dbReference>
<dbReference type="NCBIfam" id="NF003811">
    <property type="entry name" value="PRK05402.1"/>
    <property type="match status" value="1"/>
</dbReference>
<evidence type="ECO:0000256" key="6">
    <source>
        <dbReference type="ARBA" id="ARBA00022679"/>
    </source>
</evidence>
<comment type="subunit">
    <text evidence="9">Monomer.</text>
</comment>
<dbReference type="AlphaFoldDB" id="A0A1H9UEQ1"/>
<proteinExistence type="inferred from homology"/>
<dbReference type="EC" id="2.4.1.18" evidence="9"/>
<comment type="pathway">
    <text evidence="2 9">Glycan biosynthesis; glycogen biosynthesis.</text>
</comment>
<keyword evidence="14" id="KW-1185">Reference proteome</keyword>
<dbReference type="PIRSF" id="PIRSF000463">
    <property type="entry name" value="GlgB"/>
    <property type="match status" value="1"/>
</dbReference>
<evidence type="ECO:0000313" key="14">
    <source>
        <dbReference type="Proteomes" id="UP000199019"/>
    </source>
</evidence>
<evidence type="ECO:0000256" key="8">
    <source>
        <dbReference type="ARBA" id="ARBA00023277"/>
    </source>
</evidence>
<dbReference type="InterPro" id="IPR013780">
    <property type="entry name" value="Glyco_hydro_b"/>
</dbReference>
<dbReference type="GO" id="GO:0003844">
    <property type="term" value="F:1,4-alpha-glucan branching enzyme activity"/>
    <property type="evidence" value="ECO:0007669"/>
    <property type="project" value="UniProtKB-UniRule"/>
</dbReference>
<evidence type="ECO:0000256" key="7">
    <source>
        <dbReference type="ARBA" id="ARBA00023056"/>
    </source>
</evidence>
<sequence>MSPMLPKRPKKTQPENETVSETVNESANETVNETVAPEDVLPPLGGTSAADEPAAPTPADATSADRDPQPEQPAPTAPDMSGAIEALAAGRHQQPHDLLGQHLEGGGLRVRVLRPMARSVVVGFEDGERIELHHEAHGVWTGVREGCDRTMDYRVHVAYDDGIEHEQDDPYRFAPTLGEVDRHLIGEGRHEQLWTVLGAHVREYDGPMGSVRGTSFAVWAPHARAVHVIGDFNGWDPVRHPMRLLGESGVWELFIPGVGEGNRYKYEIRGSDDIVRSKADPMAQATEVPPATGSVVTRSQYEWADDAWMERRRTTDPHSGPMSIYEVHLGSWRQGHSYRDLAEHLVNYVSDLGFTHVEFLPVMEHPYGPSWGYQVTGYYAPTARFGSPDDFRYLVDRLHQAGIGVILDWVPAHFPRDAWALAKFDGQALYEHPDPRRGDQPDWGTHIFDFGRMQVRNFLVANAIYWLEEFHIDGLRVDAVASMLYLDYSRQEGQWLPNQYGGRENLEAIGLLQETNATTYKRVPGIVTVAEESTSWPGVTRATSGGGLGFGLKWNMGWMNDSLRYIGQDPVHRQYHHNLLTFSLMYAYSENYVLPISHDEVVHGKGSLLRKIPGSRYDQLATLRAYLAYIWTHPGKQLVFMGSEFAQEAEWADGRELDWWLLDHPAHYRIHNLVKELNHIYRTNPALWALDSSPAGFEWLNADDNAGNTFSYLRFGAEDRQSGPVVAVVVNFSGMAHDRMRIGVPRPGRWKVVLDTSGFDEFGTPSQADVVVEAQEHPADNQPYSVEVRVAPLSSVWLAPVEAPAIAGSVQEQVSASRQED</sequence>
<dbReference type="SMART" id="SM00642">
    <property type="entry name" value="Aamy"/>
    <property type="match status" value="1"/>
</dbReference>
<dbReference type="SUPFAM" id="SSF51011">
    <property type="entry name" value="Glycosyl hydrolase domain"/>
    <property type="match status" value="1"/>
</dbReference>
<evidence type="ECO:0000256" key="5">
    <source>
        <dbReference type="ARBA" id="ARBA00022676"/>
    </source>
</evidence>
<keyword evidence="4 9" id="KW-0321">Glycogen metabolism</keyword>
<protein>
    <recommendedName>
        <fullName evidence="9">1,4-alpha-glucan branching enzyme GlgB</fullName>
        <ecNumber evidence="9">2.4.1.18</ecNumber>
    </recommendedName>
    <alternativeName>
        <fullName evidence="9">1,4-alpha-D-glucan:1,4-alpha-D-glucan 6-glucosyl-transferase</fullName>
    </alternativeName>
    <alternativeName>
        <fullName evidence="9">Alpha-(1-&gt;4)-glucan branching enzyme</fullName>
    </alternativeName>
    <alternativeName>
        <fullName evidence="9">Glycogen branching enzyme</fullName>
        <shortName evidence="9">BE</shortName>
    </alternativeName>
</protein>
<dbReference type="InterPro" id="IPR006407">
    <property type="entry name" value="GlgB"/>
</dbReference>
<dbReference type="FunFam" id="2.60.40.10:FF:000169">
    <property type="entry name" value="1,4-alpha-glucan branching enzyme GlgB"/>
    <property type="match status" value="1"/>
</dbReference>
<dbReference type="NCBIfam" id="NF008967">
    <property type="entry name" value="PRK12313.1"/>
    <property type="match status" value="1"/>
</dbReference>
<organism evidence="13 14">
    <name type="scientific">Pedococcus cremeus</name>
    <dbReference type="NCBI Taxonomy" id="587636"/>
    <lineage>
        <taxon>Bacteria</taxon>
        <taxon>Bacillati</taxon>
        <taxon>Actinomycetota</taxon>
        <taxon>Actinomycetes</taxon>
        <taxon>Micrococcales</taxon>
        <taxon>Intrasporangiaceae</taxon>
        <taxon>Pedococcus</taxon>
    </lineage>
</organism>
<comment type="function">
    <text evidence="9">Catalyzes the formation of the alpha-1,6-glucosidic linkages in glycogen by scission of a 1,4-alpha-linked oligosaccharide from growing alpha-1,4-glucan chains and the subsequent attachment of the oligosaccharide to the alpha-1,6 position.</text>
</comment>
<dbReference type="EMBL" id="FOHB01000003">
    <property type="protein sequence ID" value="SES07832.1"/>
    <property type="molecule type" value="Genomic_DNA"/>
</dbReference>
<dbReference type="GO" id="GO:0005978">
    <property type="term" value="P:glycogen biosynthetic process"/>
    <property type="evidence" value="ECO:0007669"/>
    <property type="project" value="UniProtKB-UniRule"/>
</dbReference>
<dbReference type="Gene3D" id="2.60.40.1180">
    <property type="entry name" value="Golgi alpha-mannosidase II"/>
    <property type="match status" value="1"/>
</dbReference>
<evidence type="ECO:0000256" key="9">
    <source>
        <dbReference type="HAMAP-Rule" id="MF_00685"/>
    </source>
</evidence>
<dbReference type="Pfam" id="PF22019">
    <property type="entry name" value="GlgB_N"/>
    <property type="match status" value="1"/>
</dbReference>
<feature type="region of interest" description="Disordered" evidence="11">
    <location>
        <begin position="1"/>
        <end position="79"/>
    </location>
</feature>
<dbReference type="GO" id="GO:0004553">
    <property type="term" value="F:hydrolase activity, hydrolyzing O-glycosyl compounds"/>
    <property type="evidence" value="ECO:0007669"/>
    <property type="project" value="InterPro"/>
</dbReference>
<evidence type="ECO:0000256" key="4">
    <source>
        <dbReference type="ARBA" id="ARBA00022600"/>
    </source>
</evidence>
<dbReference type="Gene3D" id="2.60.40.10">
    <property type="entry name" value="Immunoglobulins"/>
    <property type="match status" value="2"/>
</dbReference>
<dbReference type="STRING" id="587636.SAMN05216199_1883"/>
<comment type="similarity">
    <text evidence="3 9">Belongs to the glycosyl hydrolase 13 family. GlgB subfamily.</text>
</comment>
<dbReference type="SUPFAM" id="SSF81296">
    <property type="entry name" value="E set domains"/>
    <property type="match status" value="2"/>
</dbReference>
<dbReference type="UniPathway" id="UPA00164"/>
<dbReference type="InterPro" id="IPR013783">
    <property type="entry name" value="Ig-like_fold"/>
</dbReference>
<dbReference type="InterPro" id="IPR037439">
    <property type="entry name" value="Branching_enzy"/>
</dbReference>
<feature type="domain" description="Glycosyl hydrolase family 13 catalytic" evidence="12">
    <location>
        <begin position="326"/>
        <end position="677"/>
    </location>
</feature>
<dbReference type="PANTHER" id="PTHR43651">
    <property type="entry name" value="1,4-ALPHA-GLUCAN-BRANCHING ENZYME"/>
    <property type="match status" value="1"/>
</dbReference>
<keyword evidence="5 9" id="KW-0328">Glycosyltransferase</keyword>
<dbReference type="SUPFAM" id="SSF51445">
    <property type="entry name" value="(Trans)glycosidases"/>
    <property type="match status" value="1"/>
</dbReference>
<dbReference type="InterPro" id="IPR014756">
    <property type="entry name" value="Ig_E-set"/>
</dbReference>
<dbReference type="Pfam" id="PF02806">
    <property type="entry name" value="Alpha-amylase_C"/>
    <property type="match status" value="1"/>
</dbReference>
<evidence type="ECO:0000313" key="13">
    <source>
        <dbReference type="EMBL" id="SES07832.1"/>
    </source>
</evidence>
<dbReference type="GO" id="GO:0005829">
    <property type="term" value="C:cytosol"/>
    <property type="evidence" value="ECO:0007669"/>
    <property type="project" value="TreeGrafter"/>
</dbReference>
<evidence type="ECO:0000256" key="1">
    <source>
        <dbReference type="ARBA" id="ARBA00000826"/>
    </source>
</evidence>
<dbReference type="FunFam" id="3.20.20.80:FF:000003">
    <property type="entry name" value="1,4-alpha-glucan branching enzyme GlgB"/>
    <property type="match status" value="1"/>
</dbReference>
<feature type="active site" description="Proton donor" evidence="9 10">
    <location>
        <position position="531"/>
    </location>
</feature>
<dbReference type="InterPro" id="IPR017853">
    <property type="entry name" value="GH"/>
</dbReference>
<gene>
    <name evidence="9" type="primary">glgB</name>
    <name evidence="13" type="ORF">SAMN05216199_1883</name>
</gene>
<evidence type="ECO:0000256" key="3">
    <source>
        <dbReference type="ARBA" id="ARBA00009000"/>
    </source>
</evidence>
<dbReference type="CDD" id="cd11322">
    <property type="entry name" value="AmyAc_Glg_BE"/>
    <property type="match status" value="1"/>
</dbReference>
<keyword evidence="8 9" id="KW-0119">Carbohydrate metabolism</keyword>
<accession>A0A1H9UEQ1</accession>
<evidence type="ECO:0000256" key="2">
    <source>
        <dbReference type="ARBA" id="ARBA00004964"/>
    </source>
</evidence>
<evidence type="ECO:0000256" key="10">
    <source>
        <dbReference type="PIRSR" id="PIRSR000463-1"/>
    </source>
</evidence>
<feature type="compositionally biased region" description="Low complexity" evidence="11">
    <location>
        <begin position="47"/>
        <end position="62"/>
    </location>
</feature>
<dbReference type="Pfam" id="PF02922">
    <property type="entry name" value="CBM_48"/>
    <property type="match status" value="1"/>
</dbReference>
<dbReference type="HAMAP" id="MF_00685">
    <property type="entry name" value="GlgB"/>
    <property type="match status" value="1"/>
</dbReference>
<comment type="catalytic activity">
    <reaction evidence="1 9">
        <text>Transfers a segment of a (1-&gt;4)-alpha-D-glucan chain to a primary hydroxy group in a similar glucan chain.</text>
        <dbReference type="EC" id="2.4.1.18"/>
    </reaction>
</comment>